<dbReference type="SUPFAM" id="SSF52540">
    <property type="entry name" value="P-loop containing nucleoside triphosphate hydrolases"/>
    <property type="match status" value="1"/>
</dbReference>
<protein>
    <submittedName>
        <fullName evidence="3">AAA family ATPase</fullName>
    </submittedName>
</protein>
<comment type="caution">
    <text evidence="3">The sequence shown here is derived from an EMBL/GenBank/DDBJ whole genome shotgun (WGS) entry which is preliminary data.</text>
</comment>
<dbReference type="Pfam" id="PF13175">
    <property type="entry name" value="AAA_15"/>
    <property type="match status" value="1"/>
</dbReference>
<dbReference type="InterPro" id="IPR027417">
    <property type="entry name" value="P-loop_NTPase"/>
</dbReference>
<organism evidence="3 4">
    <name type="scientific">Sneathiella chungangensis</name>
    <dbReference type="NCBI Taxonomy" id="1418234"/>
    <lineage>
        <taxon>Bacteria</taxon>
        <taxon>Pseudomonadati</taxon>
        <taxon>Pseudomonadota</taxon>
        <taxon>Alphaproteobacteria</taxon>
        <taxon>Sneathiellales</taxon>
        <taxon>Sneathiellaceae</taxon>
        <taxon>Sneathiella</taxon>
    </lineage>
</organism>
<evidence type="ECO:0000313" key="4">
    <source>
        <dbReference type="Proteomes" id="UP000445696"/>
    </source>
</evidence>
<dbReference type="RefSeq" id="WP_161340508.1">
    <property type="nucleotide sequence ID" value="NZ_JBHSDG010000003.1"/>
</dbReference>
<dbReference type="Proteomes" id="UP000445696">
    <property type="component" value="Unassembled WGS sequence"/>
</dbReference>
<reference evidence="3 4" key="1">
    <citation type="journal article" date="2014" name="Int. J. Syst. Evol. Microbiol.">
        <title>Sneathiella chungangensis sp. nov., isolated from a marine sand, and emended description of the genus Sneathiella.</title>
        <authorList>
            <person name="Siamphan C."/>
            <person name="Kim H."/>
            <person name="Lee J.S."/>
            <person name="Kim W."/>
        </authorList>
    </citation>
    <scope>NUCLEOTIDE SEQUENCE [LARGE SCALE GENOMIC DNA]</scope>
    <source>
        <strain evidence="3 4">KCTC 32476</strain>
    </source>
</reference>
<dbReference type="AlphaFoldDB" id="A0A845MLL7"/>
<dbReference type="Gene3D" id="3.40.50.300">
    <property type="entry name" value="P-loop containing nucleotide triphosphate hydrolases"/>
    <property type="match status" value="1"/>
</dbReference>
<dbReference type="PANTHER" id="PTHR43581">
    <property type="entry name" value="ATP/GTP PHOSPHATASE"/>
    <property type="match status" value="1"/>
</dbReference>
<dbReference type="CDD" id="cd01026">
    <property type="entry name" value="TOPRIM_OLD"/>
    <property type="match status" value="1"/>
</dbReference>
<feature type="domain" description="OLD protein-like TOPRIM" evidence="2">
    <location>
        <begin position="432"/>
        <end position="497"/>
    </location>
</feature>
<sequence>MKISKIEIHNFRSIIDAVFHLNDYNILVGPNNAGKSAFINAIRAVYEDYKFVADDFPKTGARDKESWVEITYKLQEEEWAGLADKYKIRGLDYTLKIRRYFKSSTKDQVKSNQTNIYGYTEKGLDTELFYGAKNISAAKIGEVIYVPALTTISEQTKMSGPSPLRNMLNFLLKKMVEKSDAYKGVTEAFEKFNQEAKAKSGFLNEVASPINSALSDWQIQIDLSVDNVKPEDITKSLISYEFVDLVLQESGNGFELERYGHGFQRSVIYELIRLAPTFKDVKSRERKDFNPDFTLILFEEPEAFLHPSQQENMAINLRKLGAVQGQQIIITTHSPTFVGKAAEDIGQIGKMQRTDGITKLFQPSQGDIQDLFEQGGNLLAALRSYIDDPNIEEDAKREARRLVANPPQEEIALQEEKFRYQLWLDGERSSMFFADRVLLVEGATERALFNYLLADDWHDLTRNRIYVVDVLGKFNFHRYMGLLTAFGISHGVLLDDDDDRGHHYAINRLVSNSKTKLTLSEPVKFSPNLEGFLGLDIPGRNDMKPIEILKAITGNQISEEKQAELKQKFKEALAITD</sequence>
<dbReference type="EMBL" id="WTVA01000015">
    <property type="protein sequence ID" value="MZR24046.1"/>
    <property type="molecule type" value="Genomic_DNA"/>
</dbReference>
<dbReference type="InterPro" id="IPR034139">
    <property type="entry name" value="TOPRIM_OLD"/>
</dbReference>
<gene>
    <name evidence="3" type="ORF">GQF03_17060</name>
</gene>
<dbReference type="InterPro" id="IPR051396">
    <property type="entry name" value="Bact_Antivir_Def_Nuclease"/>
</dbReference>
<feature type="domain" description="Endonuclease GajA/Old nuclease/RecF-like AAA" evidence="1">
    <location>
        <begin position="1"/>
        <end position="338"/>
    </location>
</feature>
<dbReference type="PANTHER" id="PTHR43581:SF4">
    <property type="entry name" value="ATP_GTP PHOSPHATASE"/>
    <property type="match status" value="1"/>
</dbReference>
<dbReference type="OrthoDB" id="9816534at2"/>
<keyword evidence="4" id="KW-1185">Reference proteome</keyword>
<dbReference type="InterPro" id="IPR041685">
    <property type="entry name" value="AAA_GajA/Old/RecF-like"/>
</dbReference>
<proteinExistence type="predicted"/>
<evidence type="ECO:0000259" key="2">
    <source>
        <dbReference type="Pfam" id="PF20469"/>
    </source>
</evidence>
<name>A0A845MLL7_9PROT</name>
<evidence type="ECO:0000313" key="3">
    <source>
        <dbReference type="EMBL" id="MZR24046.1"/>
    </source>
</evidence>
<dbReference type="Pfam" id="PF20469">
    <property type="entry name" value="OLD-like_TOPRIM"/>
    <property type="match status" value="1"/>
</dbReference>
<evidence type="ECO:0000259" key="1">
    <source>
        <dbReference type="Pfam" id="PF13175"/>
    </source>
</evidence>
<accession>A0A845MLL7</accession>